<dbReference type="AlphaFoldDB" id="A0A1H9R7Z7"/>
<feature type="transmembrane region" description="Helical" evidence="1">
    <location>
        <begin position="12"/>
        <end position="35"/>
    </location>
</feature>
<dbReference type="Proteomes" id="UP000182471">
    <property type="component" value="Unassembled WGS sequence"/>
</dbReference>
<accession>A0A1H9R7Z7</accession>
<dbReference type="Gene3D" id="3.30.70.270">
    <property type="match status" value="1"/>
</dbReference>
<evidence type="ECO:0000256" key="1">
    <source>
        <dbReference type="SAM" id="Phobius"/>
    </source>
</evidence>
<dbReference type="PROSITE" id="PS50887">
    <property type="entry name" value="GGDEF"/>
    <property type="match status" value="1"/>
</dbReference>
<dbReference type="Gene3D" id="3.30.450.20">
    <property type="entry name" value="PAS domain"/>
    <property type="match status" value="1"/>
</dbReference>
<gene>
    <name evidence="3" type="ORF">SAMN02910429_00787</name>
</gene>
<dbReference type="SMART" id="SM00267">
    <property type="entry name" value="GGDEF"/>
    <property type="match status" value="1"/>
</dbReference>
<keyword evidence="1" id="KW-1133">Transmembrane helix</keyword>
<dbReference type="Pfam" id="PF08269">
    <property type="entry name" value="dCache_2"/>
    <property type="match status" value="1"/>
</dbReference>
<dbReference type="InterPro" id="IPR029787">
    <property type="entry name" value="Nucleotide_cyclase"/>
</dbReference>
<dbReference type="RefSeq" id="WP_022749913.1">
    <property type="nucleotide sequence ID" value="NZ_FOGW01000007.1"/>
</dbReference>
<protein>
    <submittedName>
        <fullName evidence="3">Diguanylate cyclase (GGDEF) domain-containing protein</fullName>
    </submittedName>
</protein>
<dbReference type="NCBIfam" id="TIGR00254">
    <property type="entry name" value="GGDEF"/>
    <property type="match status" value="1"/>
</dbReference>
<dbReference type="InterPro" id="IPR000160">
    <property type="entry name" value="GGDEF_dom"/>
</dbReference>
<dbReference type="GO" id="GO:0052621">
    <property type="term" value="F:diguanylate cyclase activity"/>
    <property type="evidence" value="ECO:0007669"/>
    <property type="project" value="TreeGrafter"/>
</dbReference>
<dbReference type="PANTHER" id="PTHR45138:SF9">
    <property type="entry name" value="DIGUANYLATE CYCLASE DGCM-RELATED"/>
    <property type="match status" value="1"/>
</dbReference>
<keyword evidence="4" id="KW-1185">Reference proteome</keyword>
<dbReference type="Pfam" id="PF00990">
    <property type="entry name" value="GGDEF"/>
    <property type="match status" value="1"/>
</dbReference>
<dbReference type="InterPro" id="IPR043128">
    <property type="entry name" value="Rev_trsase/Diguanyl_cyclase"/>
</dbReference>
<keyword evidence="1" id="KW-0472">Membrane</keyword>
<keyword evidence="1" id="KW-0812">Transmembrane</keyword>
<proteinExistence type="predicted"/>
<name>A0A1H9R7Z7_9FIRM</name>
<dbReference type="InterPro" id="IPR050469">
    <property type="entry name" value="Diguanylate_Cyclase"/>
</dbReference>
<reference evidence="4" key="1">
    <citation type="submission" date="2016-10" db="EMBL/GenBank/DDBJ databases">
        <authorList>
            <person name="Varghese N."/>
            <person name="Submissions S."/>
        </authorList>
    </citation>
    <scope>NUCLEOTIDE SEQUENCE [LARGE SCALE GENOMIC DNA]</scope>
    <source>
        <strain evidence="4">S1b</strain>
    </source>
</reference>
<feature type="transmembrane region" description="Helical" evidence="1">
    <location>
        <begin position="212"/>
        <end position="232"/>
    </location>
</feature>
<evidence type="ECO:0000259" key="2">
    <source>
        <dbReference type="PROSITE" id="PS50887"/>
    </source>
</evidence>
<dbReference type="EMBL" id="FOGW01000007">
    <property type="protein sequence ID" value="SER68189.1"/>
    <property type="molecule type" value="Genomic_DNA"/>
</dbReference>
<dbReference type="CDD" id="cd01949">
    <property type="entry name" value="GGDEF"/>
    <property type="match status" value="1"/>
</dbReference>
<evidence type="ECO:0000313" key="4">
    <source>
        <dbReference type="Proteomes" id="UP000182471"/>
    </source>
</evidence>
<sequence>MSVQERRLLKFATIGFLISFVCTLIVQVLGVESIYKNSIYQQKQYIKNTVDNEVEYIDILKKDVEYRWMKEGKFYSVSDVKAEVTRLIRQKLYSQEYENDGYIWINEVKDYDGGDGYAIRLIHPNLKDTEGMYLSTRTKDAVGNLPYKMELEGVKENGSISYSYYFKELDSKKVSKKMSYSKLYKDYNWIVCMGVYYTQIRENSFFLDERSQMVLFLGYGVSIVGLSVVIGINTRKLVKSSELYKGEAEKLQNKVEIDALTKACSRYCGTKLLNEELEKYKQSKIESAVVIIDVDRFKNINDKYGHNFGDEVLKAIVSEIKDNIRETDSIIRWGGDEFIIILRNIPPVNLEGILQKLNRLIRVKEVINEDNIGVSTTISIGAGYIGDDENIEALISRVDVALYKAKEKRDTYEII</sequence>
<dbReference type="SUPFAM" id="SSF55073">
    <property type="entry name" value="Nucleotide cyclase"/>
    <property type="match status" value="1"/>
</dbReference>
<organism evidence="3 4">
    <name type="scientific">Lachnobacterium bovis</name>
    <dbReference type="NCBI Taxonomy" id="140626"/>
    <lineage>
        <taxon>Bacteria</taxon>
        <taxon>Bacillati</taxon>
        <taxon>Bacillota</taxon>
        <taxon>Clostridia</taxon>
        <taxon>Lachnospirales</taxon>
        <taxon>Lachnospiraceae</taxon>
        <taxon>Lachnobacterium</taxon>
    </lineage>
</organism>
<feature type="domain" description="GGDEF" evidence="2">
    <location>
        <begin position="285"/>
        <end position="415"/>
    </location>
</feature>
<evidence type="ECO:0000313" key="3">
    <source>
        <dbReference type="EMBL" id="SER68189.1"/>
    </source>
</evidence>
<dbReference type="InterPro" id="IPR004010">
    <property type="entry name" value="Double_Cache_2"/>
</dbReference>
<dbReference type="PANTHER" id="PTHR45138">
    <property type="entry name" value="REGULATORY COMPONENTS OF SENSORY TRANSDUCTION SYSTEM"/>
    <property type="match status" value="1"/>
</dbReference>